<dbReference type="GeneID" id="92868376"/>
<dbReference type="OrthoDB" id="2004788at2"/>
<dbReference type="Proteomes" id="UP000000328">
    <property type="component" value="Chromosome"/>
</dbReference>
<accession>A0A0H3CVT2</accession>
<name>A0A0H3CVT2_AMYMU</name>
<dbReference type="PATRIC" id="fig|749927.5.peg.601"/>
<feature type="compositionally biased region" description="Basic and acidic residues" evidence="1">
    <location>
        <begin position="53"/>
        <end position="64"/>
    </location>
</feature>
<feature type="signal peptide" evidence="2">
    <location>
        <begin position="1"/>
        <end position="21"/>
    </location>
</feature>
<dbReference type="HOGENOM" id="CLU_1259269_0_0_11"/>
<organism evidence="3 4">
    <name type="scientific">Amycolatopsis mediterranei (strain U-32)</name>
    <dbReference type="NCBI Taxonomy" id="749927"/>
    <lineage>
        <taxon>Bacteria</taxon>
        <taxon>Bacillati</taxon>
        <taxon>Actinomycetota</taxon>
        <taxon>Actinomycetes</taxon>
        <taxon>Pseudonocardiales</taxon>
        <taxon>Pseudonocardiaceae</taxon>
        <taxon>Amycolatopsis</taxon>
    </lineage>
</organism>
<dbReference type="eggNOG" id="ENOG5033ZWE">
    <property type="taxonomic scope" value="Bacteria"/>
</dbReference>
<dbReference type="KEGG" id="amd:AMED_0578"/>
<sequence length="224" mass="23964">MKIRLGGLLPLLVLASACAPATGYGEIVAQSAPALPASPPSPTSSAPPVPRDVPTETHTGKESGEFQTSWPADQLGFLTFECPKCTSNVIVDTDGGEHGLVNAIGAYKGTKWMNTEPDRPVKRVTVHANAPWTATISDYRSIPTAESGKDTPGKSEAVLKLPAGVTRIRFTVKTRGNVALWVMSPKDRDLILNQIGDLQVERDVRGPAYLQVEGYETSWTLTPS</sequence>
<reference evidence="3 4" key="1">
    <citation type="journal article" date="2010" name="Cell Res.">
        <title>Complete genome sequence of the rifamycin SV-producing Amycolatopsis mediterranei U32 revealed its genetic characteristics in phylogeny and metabolism.</title>
        <authorList>
            <person name="Zhao W."/>
            <person name="Zhong Y."/>
            <person name="Yuan H."/>
            <person name="Wang J."/>
            <person name="Zheng H."/>
            <person name="Wang Y."/>
            <person name="Cen X."/>
            <person name="Xu F."/>
            <person name="Bai J."/>
            <person name="Han X."/>
            <person name="Lu G."/>
            <person name="Zhu Y."/>
            <person name="Shao Z."/>
            <person name="Yan H."/>
            <person name="Li C."/>
            <person name="Peng N."/>
            <person name="Zhang Z."/>
            <person name="Zhang Y."/>
            <person name="Lin W."/>
            <person name="Fan Y."/>
            <person name="Qin Z."/>
            <person name="Hu Y."/>
            <person name="Zhu B."/>
            <person name="Wang S."/>
            <person name="Ding X."/>
            <person name="Zhao G.P."/>
        </authorList>
    </citation>
    <scope>NUCLEOTIDE SEQUENCE [LARGE SCALE GENOMIC DNA]</scope>
    <source>
        <strain evidence="4">U-32</strain>
    </source>
</reference>
<protein>
    <recommendedName>
        <fullName evidence="5">Lipoprotein</fullName>
    </recommendedName>
</protein>
<proteinExistence type="predicted"/>
<dbReference type="RefSeq" id="WP_013222509.1">
    <property type="nucleotide sequence ID" value="NC_014318.1"/>
</dbReference>
<evidence type="ECO:0000313" key="3">
    <source>
        <dbReference type="EMBL" id="ADJ42398.1"/>
    </source>
</evidence>
<feature type="chain" id="PRO_5038444852" description="Lipoprotein" evidence="2">
    <location>
        <begin position="22"/>
        <end position="224"/>
    </location>
</feature>
<feature type="compositionally biased region" description="Pro residues" evidence="1">
    <location>
        <begin position="36"/>
        <end position="51"/>
    </location>
</feature>
<dbReference type="EMBL" id="CP002000">
    <property type="protein sequence ID" value="ADJ42398.1"/>
    <property type="molecule type" value="Genomic_DNA"/>
</dbReference>
<evidence type="ECO:0000256" key="2">
    <source>
        <dbReference type="SAM" id="SignalP"/>
    </source>
</evidence>
<feature type="region of interest" description="Disordered" evidence="1">
    <location>
        <begin position="33"/>
        <end position="68"/>
    </location>
</feature>
<dbReference type="AlphaFoldDB" id="A0A0H3CVT2"/>
<evidence type="ECO:0008006" key="5">
    <source>
        <dbReference type="Google" id="ProtNLM"/>
    </source>
</evidence>
<evidence type="ECO:0000256" key="1">
    <source>
        <dbReference type="SAM" id="MobiDB-lite"/>
    </source>
</evidence>
<evidence type="ECO:0000313" key="4">
    <source>
        <dbReference type="Proteomes" id="UP000000328"/>
    </source>
</evidence>
<keyword evidence="2" id="KW-0732">Signal</keyword>
<dbReference type="PROSITE" id="PS51257">
    <property type="entry name" value="PROKAR_LIPOPROTEIN"/>
    <property type="match status" value="1"/>
</dbReference>
<gene>
    <name evidence="3" type="ordered locus">AMED_0578</name>
</gene>